<evidence type="ECO:0000313" key="3">
    <source>
        <dbReference type="Proteomes" id="UP001497045"/>
    </source>
</evidence>
<keyword evidence="3" id="KW-1185">Reference proteome</keyword>
<gene>
    <name evidence="2" type="ORF">AAEO60_05765</name>
</gene>
<protein>
    <submittedName>
        <fullName evidence="2">Uncharacterized protein</fullName>
    </submittedName>
</protein>
<dbReference type="RefSeq" id="WP_341672689.1">
    <property type="nucleotide sequence ID" value="NZ_JBBYHV010000001.1"/>
</dbReference>
<proteinExistence type="predicted"/>
<name>A0ABU9ICM5_9SPHN</name>
<reference evidence="2 3" key="1">
    <citation type="submission" date="2024-04" db="EMBL/GenBank/DDBJ databases">
        <title>Aurantiacibacter sp. DGU6 16S ribosomal RNA gene Genome sequencing and assembly.</title>
        <authorList>
            <person name="Park S."/>
        </authorList>
    </citation>
    <scope>NUCLEOTIDE SEQUENCE [LARGE SCALE GENOMIC DNA]</scope>
    <source>
        <strain evidence="2 3">DGU6</strain>
    </source>
</reference>
<accession>A0ABU9ICM5</accession>
<comment type="caution">
    <text evidence="2">The sequence shown here is derived from an EMBL/GenBank/DDBJ whole genome shotgun (WGS) entry which is preliminary data.</text>
</comment>
<dbReference type="Proteomes" id="UP001497045">
    <property type="component" value="Unassembled WGS sequence"/>
</dbReference>
<sequence length="270" mass="30242">MIRKVALYLLGALALSFGSAALPGIGAAPAVAQSEDYMAPNSRIRRDRQFPTEPQTYYERRELTRVGRSRSRSMIGQFGRCMWNRSNEDSLAFLDMTDMGFVNFGQIGWTREQVSDYFPIDTCLDRVARNNNSGVRLNYTDAGIRQWLIEAAYNDLYPDGPTWLQPGYVMAEREYPVSAAYPQVHASLNFADCLVAANPVDADYFYRTGQDSEEESAAVQRLMPTIGGCLPQGQTIDITPFTLRVWLGEGLWHAARNSVPAPDVTSEDEQ</sequence>
<dbReference type="EMBL" id="JBBYHV010000001">
    <property type="protein sequence ID" value="MEL1250172.1"/>
    <property type="molecule type" value="Genomic_DNA"/>
</dbReference>
<feature type="chain" id="PRO_5045452817" evidence="1">
    <location>
        <begin position="22"/>
        <end position="270"/>
    </location>
</feature>
<organism evidence="2 3">
    <name type="scientific">Aurantiacibacter gilvus</name>
    <dbReference type="NCBI Taxonomy" id="3139141"/>
    <lineage>
        <taxon>Bacteria</taxon>
        <taxon>Pseudomonadati</taxon>
        <taxon>Pseudomonadota</taxon>
        <taxon>Alphaproteobacteria</taxon>
        <taxon>Sphingomonadales</taxon>
        <taxon>Erythrobacteraceae</taxon>
        <taxon>Aurantiacibacter</taxon>
    </lineage>
</organism>
<evidence type="ECO:0000313" key="2">
    <source>
        <dbReference type="EMBL" id="MEL1250172.1"/>
    </source>
</evidence>
<evidence type="ECO:0000256" key="1">
    <source>
        <dbReference type="SAM" id="SignalP"/>
    </source>
</evidence>
<feature type="signal peptide" evidence="1">
    <location>
        <begin position="1"/>
        <end position="21"/>
    </location>
</feature>
<keyword evidence="1" id="KW-0732">Signal</keyword>